<dbReference type="InterPro" id="IPR010985">
    <property type="entry name" value="Ribbon_hlx_hlx"/>
</dbReference>
<evidence type="ECO:0000313" key="1">
    <source>
        <dbReference type="EMBL" id="MEN3230258.1"/>
    </source>
</evidence>
<dbReference type="RefSeq" id="WP_345971674.1">
    <property type="nucleotide sequence ID" value="NZ_JAQYXL010000001.1"/>
</dbReference>
<comment type="caution">
    <text evidence="1">The sequence shown here is derived from an EMBL/GenBank/DDBJ whole genome shotgun (WGS) entry which is preliminary data.</text>
</comment>
<reference evidence="1 2" key="1">
    <citation type="journal article" date="2023" name="PLoS ONE">
        <title>Complete genome assembly of Hawai'i environmental nontuberculous mycobacteria reveals unexpected co-isolation with methylobacteria.</title>
        <authorList>
            <person name="Hendrix J."/>
            <person name="Epperson L.E."/>
            <person name="Tong E.I."/>
            <person name="Chan Y.L."/>
            <person name="Hasan N.A."/>
            <person name="Dawrs S.N."/>
            <person name="Norton G.J."/>
            <person name="Virdi R."/>
            <person name="Crooks J.L."/>
            <person name="Chan E.D."/>
            <person name="Honda J.R."/>
            <person name="Strong M."/>
        </authorList>
    </citation>
    <scope>NUCLEOTIDE SEQUENCE [LARGE SCALE GENOMIC DNA]</scope>
    <source>
        <strain evidence="1 2">NJH_HI01</strain>
    </source>
</reference>
<protein>
    <submittedName>
        <fullName evidence="1">Ribbon-helix-helix protein, CopG family</fullName>
    </submittedName>
</protein>
<sequence length="87" mass="9602">MSKPTLSDPIPVRLPVEVLADIEAIAETCERTRSWVIVRALRLYLQGEGADIMAIRKGRAEIARGEVHDMDDVLGELEAMVAGQTTR</sequence>
<organism evidence="1 2">
    <name type="scientific">Methylorubrum rhodesianum</name>
    <dbReference type="NCBI Taxonomy" id="29427"/>
    <lineage>
        <taxon>Bacteria</taxon>
        <taxon>Pseudomonadati</taxon>
        <taxon>Pseudomonadota</taxon>
        <taxon>Alphaproteobacteria</taxon>
        <taxon>Hyphomicrobiales</taxon>
        <taxon>Methylobacteriaceae</taxon>
        <taxon>Methylorubrum</taxon>
    </lineage>
</organism>
<name>A0ABU9ZFL7_9HYPH</name>
<keyword evidence="2" id="KW-1185">Reference proteome</keyword>
<proteinExistence type="predicted"/>
<evidence type="ECO:0000313" key="2">
    <source>
        <dbReference type="Proteomes" id="UP001404845"/>
    </source>
</evidence>
<dbReference type="Proteomes" id="UP001404845">
    <property type="component" value="Unassembled WGS sequence"/>
</dbReference>
<accession>A0ABU9ZFL7</accession>
<dbReference type="SUPFAM" id="SSF47598">
    <property type="entry name" value="Ribbon-helix-helix"/>
    <property type="match status" value="1"/>
</dbReference>
<gene>
    <name evidence="1" type="ORF">PUR21_21885</name>
</gene>
<dbReference type="EMBL" id="JAQYXL010000001">
    <property type="protein sequence ID" value="MEN3230258.1"/>
    <property type="molecule type" value="Genomic_DNA"/>
</dbReference>